<dbReference type="Pfam" id="PF00781">
    <property type="entry name" value="DAGK_cat"/>
    <property type="match status" value="1"/>
</dbReference>
<evidence type="ECO:0000313" key="4">
    <source>
        <dbReference type="Proteomes" id="UP000002729"/>
    </source>
</evidence>
<evidence type="ECO:0000256" key="1">
    <source>
        <dbReference type="SAM" id="SignalP"/>
    </source>
</evidence>
<organism evidence="4">
    <name type="scientific">Aureococcus anophagefferens</name>
    <name type="common">Harmful bloom alga</name>
    <dbReference type="NCBI Taxonomy" id="44056"/>
    <lineage>
        <taxon>Eukaryota</taxon>
        <taxon>Sar</taxon>
        <taxon>Stramenopiles</taxon>
        <taxon>Ochrophyta</taxon>
        <taxon>Pelagophyceae</taxon>
        <taxon>Pelagomonadales</taxon>
        <taxon>Pelagomonadaceae</taxon>
        <taxon>Aureococcus</taxon>
    </lineage>
</organism>
<reference evidence="3 4" key="1">
    <citation type="journal article" date="2011" name="Proc. Natl. Acad. Sci. U.S.A.">
        <title>Niche of harmful alga Aureococcus anophagefferens revealed through ecogenomics.</title>
        <authorList>
            <person name="Gobler C.J."/>
            <person name="Berry D.L."/>
            <person name="Dyhrman S.T."/>
            <person name="Wilhelm S.W."/>
            <person name="Salamov A."/>
            <person name="Lobanov A.V."/>
            <person name="Zhang Y."/>
            <person name="Collier J.L."/>
            <person name="Wurch L.L."/>
            <person name="Kustka A.B."/>
            <person name="Dill B.D."/>
            <person name="Shah M."/>
            <person name="VerBerkmoes N.C."/>
            <person name="Kuo A."/>
            <person name="Terry A."/>
            <person name="Pangilinan J."/>
            <person name="Lindquist E.A."/>
            <person name="Lucas S."/>
            <person name="Paulsen I.T."/>
            <person name="Hattenrath-Lehmann T.K."/>
            <person name="Talmage S.C."/>
            <person name="Walker E.A."/>
            <person name="Koch F."/>
            <person name="Burson A.M."/>
            <person name="Marcoval M.A."/>
            <person name="Tang Y.Z."/>
            <person name="Lecleir G.R."/>
            <person name="Coyne K.J."/>
            <person name="Berg G.M."/>
            <person name="Bertrand E.M."/>
            <person name="Saito M.A."/>
            <person name="Gladyshev V.N."/>
            <person name="Grigoriev I.V."/>
        </authorList>
    </citation>
    <scope>NUCLEOTIDE SEQUENCE [LARGE SCALE GENOMIC DNA]</scope>
    <source>
        <strain evidence="4">CCMP 1984</strain>
    </source>
</reference>
<dbReference type="RefSeq" id="XP_009032930.1">
    <property type="nucleotide sequence ID" value="XM_009034682.1"/>
</dbReference>
<dbReference type="GO" id="GO:0016301">
    <property type="term" value="F:kinase activity"/>
    <property type="evidence" value="ECO:0007669"/>
    <property type="project" value="InterPro"/>
</dbReference>
<dbReference type="Gene3D" id="3.40.50.10330">
    <property type="entry name" value="Probable inorganic polyphosphate/atp-NAD kinase, domain 1"/>
    <property type="match status" value="1"/>
</dbReference>
<dbReference type="GeneID" id="20223276"/>
<dbReference type="OMA" id="FRMFPFA"/>
<sequence length="397" mass="41095">MSMRLATAVACGLAVAAAFAPPRGPLRASPARGASAAGATTSAGDDVCAMLSLNARGVNGATVRAAREALGEAHVFATASLDEAEVAARVIVDRGYGVVLAGGGDGTLASTVAFLRAAAGDLAAVPAIAALPLGTGNAVARYVGGRGYRAWRGPRGVRRCVDALRESAPRRTLDVPILETGGGDLCFIAGMGYDAFILDDYERLVRSVRGTPLARPLGSVFGYFVATALRTLPGYVGGRRAMRVRVSSPDAAWVDGRRGDAAVRVRHADGGDVLYEGAATIVAGGTTPFYGGGLRLFPFARSDPGGKLHLRVATMSPWRFVPNVLGVFAGHYRAPAEAFDFLGDEFTVALLDGKRYPFQQSGDAVGARNEFTLRVAGAVTFVDFLGPPAPLAHLVAH</sequence>
<evidence type="ECO:0000259" key="2">
    <source>
        <dbReference type="PROSITE" id="PS50146"/>
    </source>
</evidence>
<dbReference type="AlphaFoldDB" id="F0XYQ4"/>
<dbReference type="InterPro" id="IPR001206">
    <property type="entry name" value="Diacylglycerol_kinase_cat_dom"/>
</dbReference>
<feature type="signal peptide" evidence="1">
    <location>
        <begin position="1"/>
        <end position="18"/>
    </location>
</feature>
<dbReference type="Gene3D" id="2.60.200.40">
    <property type="match status" value="1"/>
</dbReference>
<keyword evidence="4" id="KW-1185">Reference proteome</keyword>
<accession>F0XYQ4</accession>
<dbReference type="InterPro" id="IPR017438">
    <property type="entry name" value="ATP-NAD_kinase_N"/>
</dbReference>
<dbReference type="OrthoDB" id="202977at2759"/>
<protein>
    <recommendedName>
        <fullName evidence="2">DAGKc domain-containing protein</fullName>
    </recommendedName>
</protein>
<feature type="chain" id="PRO_5003264279" description="DAGKc domain-containing protein" evidence="1">
    <location>
        <begin position="19"/>
        <end position="397"/>
    </location>
</feature>
<keyword evidence="1" id="KW-0732">Signal</keyword>
<gene>
    <name evidence="3" type="ORF">AURANDRAFT_61009</name>
</gene>
<name>F0XYQ4_AURAN</name>
<dbReference type="Proteomes" id="UP000002729">
    <property type="component" value="Unassembled WGS sequence"/>
</dbReference>
<dbReference type="EMBL" id="GL833121">
    <property type="protein sequence ID" value="EGB11802.1"/>
    <property type="molecule type" value="Genomic_DNA"/>
</dbReference>
<dbReference type="PROSITE" id="PS50146">
    <property type="entry name" value="DAGK"/>
    <property type="match status" value="1"/>
</dbReference>
<dbReference type="InParanoid" id="F0XYQ4"/>
<evidence type="ECO:0000313" key="3">
    <source>
        <dbReference type="EMBL" id="EGB11802.1"/>
    </source>
</evidence>
<dbReference type="InterPro" id="IPR016064">
    <property type="entry name" value="NAD/diacylglycerol_kinase_sf"/>
</dbReference>
<proteinExistence type="predicted"/>
<feature type="domain" description="DAGKc" evidence="2">
    <location>
        <begin position="44"/>
        <end position="182"/>
    </location>
</feature>
<dbReference type="KEGG" id="aaf:AURANDRAFT_61009"/>
<dbReference type="SUPFAM" id="SSF111331">
    <property type="entry name" value="NAD kinase/diacylglycerol kinase-like"/>
    <property type="match status" value="1"/>
</dbReference>
<dbReference type="SMART" id="SM00046">
    <property type="entry name" value="DAGKc"/>
    <property type="match status" value="1"/>
</dbReference>
<dbReference type="eggNOG" id="ENOG502S8Y9">
    <property type="taxonomic scope" value="Eukaryota"/>
</dbReference>